<proteinExistence type="predicted"/>
<protein>
    <submittedName>
        <fullName evidence="1">Uncharacterized protein</fullName>
    </submittedName>
</protein>
<gene>
    <name evidence="1" type="ORF">AWC38_SpisGene20056</name>
</gene>
<keyword evidence="2" id="KW-1185">Reference proteome</keyword>
<accession>A0A2B4RHJ0</accession>
<dbReference type="AlphaFoldDB" id="A0A2B4RHJ0"/>
<comment type="caution">
    <text evidence="1">The sequence shown here is derived from an EMBL/GenBank/DDBJ whole genome shotgun (WGS) entry which is preliminary data.</text>
</comment>
<dbReference type="EMBL" id="LSMT01000618">
    <property type="protein sequence ID" value="PFX15722.1"/>
    <property type="molecule type" value="Genomic_DNA"/>
</dbReference>
<organism evidence="1 2">
    <name type="scientific">Stylophora pistillata</name>
    <name type="common">Smooth cauliflower coral</name>
    <dbReference type="NCBI Taxonomy" id="50429"/>
    <lineage>
        <taxon>Eukaryota</taxon>
        <taxon>Metazoa</taxon>
        <taxon>Cnidaria</taxon>
        <taxon>Anthozoa</taxon>
        <taxon>Hexacorallia</taxon>
        <taxon>Scleractinia</taxon>
        <taxon>Astrocoeniina</taxon>
        <taxon>Pocilloporidae</taxon>
        <taxon>Stylophora</taxon>
    </lineage>
</organism>
<name>A0A2B4RHJ0_STYPI</name>
<sequence>MCIEDQWNSGHRGPVEQWVQRTSRTVGTVGTEDQWSSGYRKPVEHWVQRTSGTVEQWAQRTSGTVGAEEQWVQRTSGTVGTVGIEDQWEQRTRRTVGTGLMGTEDQRNSGNRGLMGTKDQLVHSTGGTDCEVSFFKWSLRGAPHSIFAPSDRCYPNGFEQLRHVQPPQQLTRALRHLHRLEYEVTKEEYLRVFNERSDREIISKELLSIFLDKHPQKVRLRRKHNVDLKDDH</sequence>
<reference evidence="2" key="1">
    <citation type="journal article" date="2017" name="bioRxiv">
        <title>Comparative analysis of the genomes of Stylophora pistillata and Acropora digitifera provides evidence for extensive differences between species of corals.</title>
        <authorList>
            <person name="Voolstra C.R."/>
            <person name="Li Y."/>
            <person name="Liew Y.J."/>
            <person name="Baumgarten S."/>
            <person name="Zoccola D."/>
            <person name="Flot J.-F."/>
            <person name="Tambutte S."/>
            <person name="Allemand D."/>
            <person name="Aranda M."/>
        </authorList>
    </citation>
    <scope>NUCLEOTIDE SEQUENCE [LARGE SCALE GENOMIC DNA]</scope>
</reference>
<evidence type="ECO:0000313" key="1">
    <source>
        <dbReference type="EMBL" id="PFX15722.1"/>
    </source>
</evidence>
<evidence type="ECO:0000313" key="2">
    <source>
        <dbReference type="Proteomes" id="UP000225706"/>
    </source>
</evidence>
<dbReference type="Proteomes" id="UP000225706">
    <property type="component" value="Unassembled WGS sequence"/>
</dbReference>